<dbReference type="Gene3D" id="1.10.260.40">
    <property type="entry name" value="lambda repressor-like DNA-binding domains"/>
    <property type="match status" value="1"/>
</dbReference>
<sequence>MTGEEFTAWLAHMKLSKIAAADLLGIGRNTVAHYEKKGAPAYIGYACAAIAFGLPKWSGV</sequence>
<dbReference type="InterPro" id="IPR010982">
    <property type="entry name" value="Lambda_DNA-bd_dom_sf"/>
</dbReference>
<protein>
    <recommendedName>
        <fullName evidence="3">XRE family transcriptional regulator</fullName>
    </recommendedName>
</protein>
<dbReference type="SUPFAM" id="SSF47413">
    <property type="entry name" value="lambda repressor-like DNA-binding domains"/>
    <property type="match status" value="1"/>
</dbReference>
<evidence type="ECO:0000313" key="2">
    <source>
        <dbReference type="Proteomes" id="UP000564378"/>
    </source>
</evidence>
<organism evidence="1 2">
    <name type="scientific">Parasphingopyxis marina</name>
    <dbReference type="NCBI Taxonomy" id="2761622"/>
    <lineage>
        <taxon>Bacteria</taxon>
        <taxon>Pseudomonadati</taxon>
        <taxon>Pseudomonadota</taxon>
        <taxon>Alphaproteobacteria</taxon>
        <taxon>Sphingomonadales</taxon>
        <taxon>Sphingomonadaceae</taxon>
        <taxon>Parasphingopyxis</taxon>
    </lineage>
</organism>
<gene>
    <name evidence="1" type="ORF">H6P80_15905</name>
</gene>
<reference evidence="1 2" key="1">
    <citation type="submission" date="2020-08" db="EMBL/GenBank/DDBJ databases">
        <title>Draft genome sequence of Parasphingopyxis sp. GrpM-11.</title>
        <authorList>
            <person name="Oh J."/>
            <person name="Roh D.-H."/>
        </authorList>
    </citation>
    <scope>NUCLEOTIDE SEQUENCE [LARGE SCALE GENOMIC DNA]</scope>
    <source>
        <strain evidence="1 2">GrpM-11</strain>
    </source>
</reference>
<dbReference type="EMBL" id="JACJVJ010000003">
    <property type="protein sequence ID" value="MBC2779110.1"/>
    <property type="molecule type" value="Genomic_DNA"/>
</dbReference>
<name>A0A842I3R8_9SPHN</name>
<dbReference type="AlphaFoldDB" id="A0A842I3R8"/>
<comment type="caution">
    <text evidence="1">The sequence shown here is derived from an EMBL/GenBank/DDBJ whole genome shotgun (WGS) entry which is preliminary data.</text>
</comment>
<dbReference type="Proteomes" id="UP000564378">
    <property type="component" value="Unassembled WGS sequence"/>
</dbReference>
<accession>A0A842I3R8</accession>
<evidence type="ECO:0000313" key="1">
    <source>
        <dbReference type="EMBL" id="MBC2779110.1"/>
    </source>
</evidence>
<proteinExistence type="predicted"/>
<evidence type="ECO:0008006" key="3">
    <source>
        <dbReference type="Google" id="ProtNLM"/>
    </source>
</evidence>
<dbReference type="GO" id="GO:0003677">
    <property type="term" value="F:DNA binding"/>
    <property type="evidence" value="ECO:0007669"/>
    <property type="project" value="InterPro"/>
</dbReference>
<keyword evidence="2" id="KW-1185">Reference proteome</keyword>
<dbReference type="RefSeq" id="WP_185802397.1">
    <property type="nucleotide sequence ID" value="NZ_JACJVJ010000003.1"/>
</dbReference>